<dbReference type="InterPro" id="IPR010982">
    <property type="entry name" value="Lambda_DNA-bd_dom_sf"/>
</dbReference>
<dbReference type="Proteomes" id="UP001154312">
    <property type="component" value="Unassembled WGS sequence"/>
</dbReference>
<evidence type="ECO:0000259" key="1">
    <source>
        <dbReference type="PROSITE" id="PS50943"/>
    </source>
</evidence>
<dbReference type="RefSeq" id="WP_277444969.1">
    <property type="nucleotide sequence ID" value="NZ_JAKOAV010000032.1"/>
</dbReference>
<evidence type="ECO:0000313" key="3">
    <source>
        <dbReference type="Proteomes" id="UP001154312"/>
    </source>
</evidence>
<dbReference type="SUPFAM" id="SSF47413">
    <property type="entry name" value="lambda repressor-like DNA-binding domains"/>
    <property type="match status" value="1"/>
</dbReference>
<keyword evidence="3" id="KW-1185">Reference proteome</keyword>
<organism evidence="2 3">
    <name type="scientific">Pelotomaculum isophthalicicum JI</name>
    <dbReference type="NCBI Taxonomy" id="947010"/>
    <lineage>
        <taxon>Bacteria</taxon>
        <taxon>Bacillati</taxon>
        <taxon>Bacillota</taxon>
        <taxon>Clostridia</taxon>
        <taxon>Eubacteriales</taxon>
        <taxon>Desulfotomaculaceae</taxon>
        <taxon>Pelotomaculum</taxon>
    </lineage>
</organism>
<dbReference type="PROSITE" id="PS50943">
    <property type="entry name" value="HTH_CROC1"/>
    <property type="match status" value="1"/>
</dbReference>
<proteinExistence type="predicted"/>
<sequence>MNNNSFGKWLKGWRKKRRLSTRQLSTLLDVSQTYIWKIENEKVGPSLKFTNKFASVFEEPEVYIAAGRLIPEEELIKIKNNPNKNNPNIIDNLLKIHEDERGSFGSNNLKTVDDPELSKFIIDTYLKLKKTSFEYRDLEFLKKMIDSYFSAKELK</sequence>
<dbReference type="SMART" id="SM00530">
    <property type="entry name" value="HTH_XRE"/>
    <property type="match status" value="1"/>
</dbReference>
<reference evidence="2" key="1">
    <citation type="submission" date="2022-02" db="EMBL/GenBank/DDBJ databases">
        <authorList>
            <person name="Leng L."/>
        </authorList>
    </citation>
    <scope>NUCLEOTIDE SEQUENCE</scope>
    <source>
        <strain evidence="2">JI</strain>
    </source>
</reference>
<gene>
    <name evidence="2" type="ORF">L7E55_14235</name>
</gene>
<feature type="domain" description="HTH cro/C1-type" evidence="1">
    <location>
        <begin position="10"/>
        <end position="64"/>
    </location>
</feature>
<dbReference type="AlphaFoldDB" id="A0A9X4H046"/>
<evidence type="ECO:0000313" key="2">
    <source>
        <dbReference type="EMBL" id="MDF9409500.1"/>
    </source>
</evidence>
<dbReference type="GO" id="GO:0003677">
    <property type="term" value="F:DNA binding"/>
    <property type="evidence" value="ECO:0007669"/>
    <property type="project" value="InterPro"/>
</dbReference>
<dbReference type="InterPro" id="IPR001387">
    <property type="entry name" value="Cro/C1-type_HTH"/>
</dbReference>
<name>A0A9X4H046_9FIRM</name>
<protein>
    <submittedName>
        <fullName evidence="2">Helix-turn-helix domain-containing protein</fullName>
    </submittedName>
</protein>
<dbReference type="EMBL" id="JAKOAV010000032">
    <property type="protein sequence ID" value="MDF9409500.1"/>
    <property type="molecule type" value="Genomic_DNA"/>
</dbReference>
<comment type="caution">
    <text evidence="2">The sequence shown here is derived from an EMBL/GenBank/DDBJ whole genome shotgun (WGS) entry which is preliminary data.</text>
</comment>
<accession>A0A9X4H046</accession>
<dbReference type="CDD" id="cd00093">
    <property type="entry name" value="HTH_XRE"/>
    <property type="match status" value="1"/>
</dbReference>
<dbReference type="Pfam" id="PF01381">
    <property type="entry name" value="HTH_3"/>
    <property type="match status" value="1"/>
</dbReference>
<dbReference type="Gene3D" id="1.10.260.40">
    <property type="entry name" value="lambda repressor-like DNA-binding domains"/>
    <property type="match status" value="1"/>
</dbReference>